<gene>
    <name evidence="1" type="ORF">I553_6934</name>
</gene>
<sequence>MIAAPLMHDTADELAQPRGVVRDWRYGQCEPIPGKTMPKLVSVERDYAAVADKWAALGPLVETAGTR</sequence>
<organism evidence="1">
    <name type="scientific">Mycobacterium xenopi 4042</name>
    <dbReference type="NCBI Taxonomy" id="1299334"/>
    <lineage>
        <taxon>Bacteria</taxon>
        <taxon>Bacillati</taxon>
        <taxon>Actinomycetota</taxon>
        <taxon>Actinomycetes</taxon>
        <taxon>Mycobacteriales</taxon>
        <taxon>Mycobacteriaceae</taxon>
        <taxon>Mycobacterium</taxon>
    </lineage>
</organism>
<dbReference type="GO" id="GO:0016491">
    <property type="term" value="F:oxidoreductase activity"/>
    <property type="evidence" value="ECO:0007669"/>
    <property type="project" value="UniProtKB-KW"/>
</dbReference>
<dbReference type="EC" id="1.7.99.4" evidence="1"/>
<protein>
    <submittedName>
        <fullName evidence="1">Respiratory nitrate reductase, alpha subunit domain protein</fullName>
        <ecNumber evidence="1">1.7.99.4</ecNumber>
    </submittedName>
</protein>
<dbReference type="SUPFAM" id="SSF53706">
    <property type="entry name" value="Formate dehydrogenase/DMSO reductase, domains 1-3"/>
    <property type="match status" value="1"/>
</dbReference>
<dbReference type="EMBL" id="JAOB01000081">
    <property type="protein sequence ID" value="EUA13815.1"/>
    <property type="molecule type" value="Genomic_DNA"/>
</dbReference>
<name>X7Z5C5_MYCXE</name>
<dbReference type="AlphaFoldDB" id="X7Z5C5"/>
<comment type="caution">
    <text evidence="1">The sequence shown here is derived from an EMBL/GenBank/DDBJ whole genome shotgun (WGS) entry which is preliminary data.</text>
</comment>
<evidence type="ECO:0000313" key="1">
    <source>
        <dbReference type="EMBL" id="EUA13815.1"/>
    </source>
</evidence>
<proteinExistence type="predicted"/>
<accession>X7Z5C5</accession>
<dbReference type="Gene3D" id="3.40.50.12440">
    <property type="match status" value="1"/>
</dbReference>
<dbReference type="PATRIC" id="fig|1299334.3.peg.8703"/>
<keyword evidence="1" id="KW-0560">Oxidoreductase</keyword>
<reference evidence="1" key="1">
    <citation type="submission" date="2014-01" db="EMBL/GenBank/DDBJ databases">
        <authorList>
            <person name="Brown-Elliot B."/>
            <person name="Wallace R."/>
            <person name="Lenaerts A."/>
            <person name="Ordway D."/>
            <person name="DeGroote M.A."/>
            <person name="Parker T."/>
            <person name="Sizemore C."/>
            <person name="Tallon L.J."/>
            <person name="Sadzewicz L.K."/>
            <person name="Sengamalay N."/>
            <person name="Fraser C.M."/>
            <person name="Hine E."/>
            <person name="Shefchek K.A."/>
            <person name="Das S.P."/>
            <person name="Tettelin H."/>
        </authorList>
    </citation>
    <scope>NUCLEOTIDE SEQUENCE [LARGE SCALE GENOMIC DNA]</scope>
    <source>
        <strain evidence="1">4042</strain>
    </source>
</reference>